<name>A0A418VDG2_RHOPL</name>
<dbReference type="Proteomes" id="UP000285523">
    <property type="component" value="Unassembled WGS sequence"/>
</dbReference>
<dbReference type="SUPFAM" id="SSF55811">
    <property type="entry name" value="Nudix"/>
    <property type="match status" value="1"/>
</dbReference>
<gene>
    <name evidence="1" type="ORF">D4Q52_14355</name>
</gene>
<dbReference type="AlphaFoldDB" id="A0A418VDG2"/>
<evidence type="ECO:0000313" key="1">
    <source>
        <dbReference type="EMBL" id="RJF74030.1"/>
    </source>
</evidence>
<dbReference type="RefSeq" id="WP_119857243.1">
    <property type="nucleotide sequence ID" value="NZ_QYYD01000013.1"/>
</dbReference>
<dbReference type="InterPro" id="IPR015797">
    <property type="entry name" value="NUDIX_hydrolase-like_dom_sf"/>
</dbReference>
<dbReference type="EMBL" id="QYYD01000013">
    <property type="protein sequence ID" value="RJF74030.1"/>
    <property type="molecule type" value="Genomic_DNA"/>
</dbReference>
<dbReference type="GO" id="GO:0016787">
    <property type="term" value="F:hydrolase activity"/>
    <property type="evidence" value="ECO:0007669"/>
    <property type="project" value="UniProtKB-KW"/>
</dbReference>
<comment type="caution">
    <text evidence="1">The sequence shown here is derived from an EMBL/GenBank/DDBJ whole genome shotgun (WGS) entry which is preliminary data.</text>
</comment>
<organism evidence="1 2">
    <name type="scientific">Rhodopseudomonas palustris</name>
    <dbReference type="NCBI Taxonomy" id="1076"/>
    <lineage>
        <taxon>Bacteria</taxon>
        <taxon>Pseudomonadati</taxon>
        <taxon>Pseudomonadota</taxon>
        <taxon>Alphaproteobacteria</taxon>
        <taxon>Hyphomicrobiales</taxon>
        <taxon>Nitrobacteraceae</taxon>
        <taxon>Rhodopseudomonas</taxon>
    </lineage>
</organism>
<sequence length="241" mass="26933">MSAVDVPVPVTIHRVTNLDLWVGDHVWPFADKRREEIDAHFAQRQAEQPKLWNGRVLLGRQPRFDGVYFSAEYFETDFASFMAWRDWGFPDVSVFNGFGMGVIRASDGAIVLGVMGPHTANAGKVYFAGGTPDPSDVRNRRLEIASSVAREVKEETGLSRLDYHAADHWHCVEAGSLVAMLRVLDVDQPGDALKARIETFLAREAHPELSGVHLVRSKADFLPTMPRFVTAYLTMLLHGDD</sequence>
<reference evidence="1 2" key="1">
    <citation type="submission" date="2018-09" db="EMBL/GenBank/DDBJ databases">
        <title>Draft genome sequence of Rhodopseudomonas palustris 2.1.18.</title>
        <authorList>
            <person name="Robertson S.L."/>
            <person name="Meyer T.E."/>
            <person name="Kyndt J.A."/>
        </authorList>
    </citation>
    <scope>NUCLEOTIDE SEQUENCE [LARGE SCALE GENOMIC DNA]</scope>
    <source>
        <strain evidence="1 2">2.1.18</strain>
    </source>
</reference>
<accession>A0A418VDG2</accession>
<keyword evidence="1" id="KW-0378">Hydrolase</keyword>
<protein>
    <submittedName>
        <fullName evidence="1">NUDIX hydrolase</fullName>
    </submittedName>
</protein>
<proteinExistence type="predicted"/>
<evidence type="ECO:0000313" key="2">
    <source>
        <dbReference type="Proteomes" id="UP000285523"/>
    </source>
</evidence>
<dbReference type="OrthoDB" id="9806849at2"/>
<dbReference type="Gene3D" id="3.90.79.10">
    <property type="entry name" value="Nucleoside Triphosphate Pyrophosphohydrolase"/>
    <property type="match status" value="1"/>
</dbReference>